<name>A0A840ADJ1_9PROT</name>
<evidence type="ECO:0000313" key="2">
    <source>
        <dbReference type="Proteomes" id="UP000553193"/>
    </source>
</evidence>
<accession>A0A840ADJ1</accession>
<reference evidence="1 2" key="1">
    <citation type="submission" date="2020-08" db="EMBL/GenBank/DDBJ databases">
        <title>Genomic Encyclopedia of Type Strains, Phase IV (KMG-IV): sequencing the most valuable type-strain genomes for metagenomic binning, comparative biology and taxonomic classification.</title>
        <authorList>
            <person name="Goeker M."/>
        </authorList>
    </citation>
    <scope>NUCLEOTIDE SEQUENCE [LARGE SCALE GENOMIC DNA]</scope>
    <source>
        <strain evidence="1 2">DSM 19979</strain>
    </source>
</reference>
<dbReference type="EMBL" id="JACIDJ010000002">
    <property type="protein sequence ID" value="MBB3898440.1"/>
    <property type="molecule type" value="Genomic_DNA"/>
</dbReference>
<organism evidence="1 2">
    <name type="scientific">Roseococcus suduntuyensis</name>
    <dbReference type="NCBI Taxonomy" id="455361"/>
    <lineage>
        <taxon>Bacteria</taxon>
        <taxon>Pseudomonadati</taxon>
        <taxon>Pseudomonadota</taxon>
        <taxon>Alphaproteobacteria</taxon>
        <taxon>Acetobacterales</taxon>
        <taxon>Roseomonadaceae</taxon>
        <taxon>Roseococcus</taxon>
    </lineage>
</organism>
<protein>
    <submittedName>
        <fullName evidence="1">Enoyl-CoA hydratase/carnithine racemase</fullName>
    </submittedName>
</protein>
<keyword evidence="2" id="KW-1185">Reference proteome</keyword>
<sequence>MSDPDLMAALREALRRKLADASVPAAVLDRAEQELRQWADQQPPALSRRKLIEMIREVVEEERARLRP</sequence>
<comment type="caution">
    <text evidence="1">The sequence shown here is derived from an EMBL/GenBank/DDBJ whole genome shotgun (WGS) entry which is preliminary data.</text>
</comment>
<dbReference type="AlphaFoldDB" id="A0A840ADJ1"/>
<gene>
    <name evidence="1" type="ORF">GGQ83_001877</name>
</gene>
<dbReference type="Proteomes" id="UP000553193">
    <property type="component" value="Unassembled WGS sequence"/>
</dbReference>
<proteinExistence type="predicted"/>
<evidence type="ECO:0000313" key="1">
    <source>
        <dbReference type="EMBL" id="MBB3898440.1"/>
    </source>
</evidence>
<dbReference type="RefSeq" id="WP_184383501.1">
    <property type="nucleotide sequence ID" value="NZ_JACIDJ010000002.1"/>
</dbReference>